<dbReference type="GO" id="GO:0003735">
    <property type="term" value="F:structural constituent of ribosome"/>
    <property type="evidence" value="ECO:0007669"/>
    <property type="project" value="TreeGrafter"/>
</dbReference>
<name>A0A7E4W1G1_PANRE</name>
<reference evidence="10" key="2">
    <citation type="submission" date="2020-10" db="UniProtKB">
        <authorList>
            <consortium name="WormBaseParasite"/>
        </authorList>
    </citation>
    <scope>IDENTIFICATION</scope>
</reference>
<evidence type="ECO:0000313" key="10">
    <source>
        <dbReference type="WBParaSite" id="Pan_g627.t1"/>
    </source>
</evidence>
<evidence type="ECO:0000256" key="4">
    <source>
        <dbReference type="ARBA" id="ARBA00022980"/>
    </source>
</evidence>
<keyword evidence="9" id="KW-1185">Reference proteome</keyword>
<evidence type="ECO:0000256" key="7">
    <source>
        <dbReference type="ARBA" id="ARBA00035249"/>
    </source>
</evidence>
<dbReference type="GO" id="GO:0032543">
    <property type="term" value="P:mitochondrial translation"/>
    <property type="evidence" value="ECO:0007669"/>
    <property type="project" value="TreeGrafter"/>
</dbReference>
<keyword evidence="3" id="KW-0809">Transit peptide</keyword>
<evidence type="ECO:0000313" key="9">
    <source>
        <dbReference type="Proteomes" id="UP000492821"/>
    </source>
</evidence>
<dbReference type="InterPro" id="IPR052137">
    <property type="entry name" value="uS15_ribosomal"/>
</dbReference>
<keyword evidence="6" id="KW-0687">Ribonucleoprotein</keyword>
<keyword evidence="5" id="KW-0496">Mitochondrion</keyword>
<dbReference type="Gene3D" id="1.10.287.10">
    <property type="entry name" value="S15/NS1, RNA-binding"/>
    <property type="match status" value="1"/>
</dbReference>
<dbReference type="PANTHER" id="PTHR46685:SF1">
    <property type="entry name" value="SMALL RIBOSOMAL SUBUNIT PROTEIN US15M"/>
    <property type="match status" value="1"/>
</dbReference>
<evidence type="ECO:0000256" key="5">
    <source>
        <dbReference type="ARBA" id="ARBA00023128"/>
    </source>
</evidence>
<accession>A0A7E4W1G1</accession>
<evidence type="ECO:0000256" key="1">
    <source>
        <dbReference type="ARBA" id="ARBA00004173"/>
    </source>
</evidence>
<evidence type="ECO:0000256" key="6">
    <source>
        <dbReference type="ARBA" id="ARBA00023274"/>
    </source>
</evidence>
<evidence type="ECO:0000256" key="2">
    <source>
        <dbReference type="ARBA" id="ARBA00008434"/>
    </source>
</evidence>
<dbReference type="AlphaFoldDB" id="A0A7E4W1G1"/>
<proteinExistence type="inferred from homology"/>
<dbReference type="Proteomes" id="UP000492821">
    <property type="component" value="Unassembled WGS sequence"/>
</dbReference>
<evidence type="ECO:0000256" key="3">
    <source>
        <dbReference type="ARBA" id="ARBA00022946"/>
    </source>
</evidence>
<dbReference type="GO" id="GO:0005763">
    <property type="term" value="C:mitochondrial small ribosomal subunit"/>
    <property type="evidence" value="ECO:0007669"/>
    <property type="project" value="TreeGrafter"/>
</dbReference>
<organism evidence="9 10">
    <name type="scientific">Panagrellus redivivus</name>
    <name type="common">Microworm</name>
    <dbReference type="NCBI Taxonomy" id="6233"/>
    <lineage>
        <taxon>Eukaryota</taxon>
        <taxon>Metazoa</taxon>
        <taxon>Ecdysozoa</taxon>
        <taxon>Nematoda</taxon>
        <taxon>Chromadorea</taxon>
        <taxon>Rhabditida</taxon>
        <taxon>Tylenchina</taxon>
        <taxon>Panagrolaimomorpha</taxon>
        <taxon>Panagrolaimoidea</taxon>
        <taxon>Panagrolaimidae</taxon>
        <taxon>Panagrellus</taxon>
    </lineage>
</organism>
<dbReference type="PANTHER" id="PTHR46685">
    <property type="entry name" value="28S RIBOSOMAL PROTEIN S15, MITOCHONDRIAL"/>
    <property type="match status" value="1"/>
</dbReference>
<comment type="similarity">
    <text evidence="2">Belongs to the universal ribosomal protein uS15 family.</text>
</comment>
<dbReference type="GO" id="GO:0003723">
    <property type="term" value="F:RNA binding"/>
    <property type="evidence" value="ECO:0007669"/>
    <property type="project" value="TreeGrafter"/>
</dbReference>
<dbReference type="WBParaSite" id="Pan_g627.t1">
    <property type="protein sequence ID" value="Pan_g627.t1"/>
    <property type="gene ID" value="Pan_g627"/>
</dbReference>
<sequence length="341" mass="39524">MLPSLSKVPALAVTGSRALHVSASTHRGRYNFYNKHKKVTDPRRADPDYFEKQAAKLPLDKNYLDALVLLWSEKVGSERELMMKASDKLIQHDGNYGLPELDKSKPRLAYEKVDALTDAPEAVKKVFSIDYGERRDLTDAWKRELVESVNKHQFDHNSLQAKIAWATALIRHWTMLVDHLQSKNPKKPVWLTHRIFLMLGYRRKQLRLLREQDTAEFERVLDVLQIAYSVPKPPEHIKTRKAWSEHQLRQRVEAEKERRLEELHEKLKIGRDEEVAKLDKHVSDLKSELSRIDDRLNAIAIAEGTQVAGVKGEYQVKLVEELSETVIHSILWPRDTKRATA</sequence>
<comment type="subcellular location">
    <subcellularLocation>
        <location evidence="1">Mitochondrion</location>
    </subcellularLocation>
</comment>
<dbReference type="SUPFAM" id="SSF47060">
    <property type="entry name" value="S15/NS1 RNA-binding domain"/>
    <property type="match status" value="1"/>
</dbReference>
<reference evidence="9" key="1">
    <citation type="journal article" date="2013" name="Genetics">
        <title>The draft genome and transcriptome of Panagrellus redivivus are shaped by the harsh demands of a free-living lifestyle.</title>
        <authorList>
            <person name="Srinivasan J."/>
            <person name="Dillman A.R."/>
            <person name="Macchietto M.G."/>
            <person name="Heikkinen L."/>
            <person name="Lakso M."/>
            <person name="Fracchia K.M."/>
            <person name="Antoshechkin I."/>
            <person name="Mortazavi A."/>
            <person name="Wong G."/>
            <person name="Sternberg P.W."/>
        </authorList>
    </citation>
    <scope>NUCLEOTIDE SEQUENCE [LARGE SCALE GENOMIC DNA]</scope>
    <source>
        <strain evidence="9">MT8872</strain>
    </source>
</reference>
<protein>
    <recommendedName>
        <fullName evidence="7">Small ribosomal subunit protein uS15m</fullName>
    </recommendedName>
    <alternativeName>
        <fullName evidence="8">28S ribosomal protein S15, mitochondrial</fullName>
    </alternativeName>
</protein>
<evidence type="ECO:0000256" key="8">
    <source>
        <dbReference type="ARBA" id="ARBA00035528"/>
    </source>
</evidence>
<keyword evidence="4" id="KW-0689">Ribosomal protein</keyword>
<dbReference type="InterPro" id="IPR009068">
    <property type="entry name" value="uS15_NS1_RNA-bd_sf"/>
</dbReference>